<proteinExistence type="predicted"/>
<feature type="compositionally biased region" description="Basic and acidic residues" evidence="1">
    <location>
        <begin position="90"/>
        <end position="99"/>
    </location>
</feature>
<accession>A0A3R6CVZ2</accession>
<sequence>MARPKGAPKVGGRVKGTPNKIKLEIRMKMSDFIIDHFNDFVKYWEELPKDSPAKFSTYINVLKYVLPPIAAEPLSEEGTESTAASAISKSIEDLKNASK</sequence>
<comment type="caution">
    <text evidence="2">The sequence shown here is derived from an EMBL/GenBank/DDBJ whole genome shotgun (WGS) entry which is preliminary data.</text>
</comment>
<dbReference type="RefSeq" id="WP_005649178.1">
    <property type="nucleotide sequence ID" value="NZ_JAASIN010000008.1"/>
</dbReference>
<evidence type="ECO:0000313" key="2">
    <source>
        <dbReference type="EMBL" id="RGZ49145.1"/>
    </source>
</evidence>
<evidence type="ECO:0000313" key="3">
    <source>
        <dbReference type="Proteomes" id="UP000285173"/>
    </source>
</evidence>
<dbReference type="AlphaFoldDB" id="A0A3R6CVZ2"/>
<organism evidence="2 3">
    <name type="scientific">Parabacteroides merdae</name>
    <dbReference type="NCBI Taxonomy" id="46503"/>
    <lineage>
        <taxon>Bacteria</taxon>
        <taxon>Pseudomonadati</taxon>
        <taxon>Bacteroidota</taxon>
        <taxon>Bacteroidia</taxon>
        <taxon>Bacteroidales</taxon>
        <taxon>Tannerellaceae</taxon>
        <taxon>Parabacteroides</taxon>
    </lineage>
</organism>
<evidence type="ECO:0000256" key="1">
    <source>
        <dbReference type="SAM" id="MobiDB-lite"/>
    </source>
</evidence>
<gene>
    <name evidence="2" type="ORF">DW986_07275</name>
</gene>
<dbReference type="Proteomes" id="UP000285173">
    <property type="component" value="Unassembled WGS sequence"/>
</dbReference>
<reference evidence="2 3" key="1">
    <citation type="submission" date="2018-08" db="EMBL/GenBank/DDBJ databases">
        <title>A genome reference for cultivated species of the human gut microbiota.</title>
        <authorList>
            <person name="Zou Y."/>
            <person name="Xue W."/>
            <person name="Luo G."/>
        </authorList>
    </citation>
    <scope>NUCLEOTIDE SEQUENCE [LARGE SCALE GENOMIC DNA]</scope>
    <source>
        <strain evidence="2 3">AM50-15</strain>
    </source>
</reference>
<feature type="region of interest" description="Disordered" evidence="1">
    <location>
        <begin position="75"/>
        <end position="99"/>
    </location>
</feature>
<protein>
    <submittedName>
        <fullName evidence="2">Uncharacterized protein</fullName>
    </submittedName>
</protein>
<name>A0A3R6CVZ2_9BACT</name>
<dbReference type="EMBL" id="QSEF01000008">
    <property type="protein sequence ID" value="RGZ49145.1"/>
    <property type="molecule type" value="Genomic_DNA"/>
</dbReference>